<organism evidence="3 4">
    <name type="scientific">Gracilibacillus salinarum</name>
    <dbReference type="NCBI Taxonomy" id="2932255"/>
    <lineage>
        <taxon>Bacteria</taxon>
        <taxon>Bacillati</taxon>
        <taxon>Bacillota</taxon>
        <taxon>Bacilli</taxon>
        <taxon>Bacillales</taxon>
        <taxon>Bacillaceae</taxon>
        <taxon>Gracilibacillus</taxon>
    </lineage>
</organism>
<dbReference type="SMART" id="SM00327">
    <property type="entry name" value="VWA"/>
    <property type="match status" value="1"/>
</dbReference>
<gene>
    <name evidence="3" type="ORF">MUN87_15985</name>
</gene>
<dbReference type="PANTHER" id="PTHR33608:SF3">
    <property type="entry name" value="SLR2013 PROTEIN"/>
    <property type="match status" value="1"/>
</dbReference>
<feature type="transmembrane region" description="Helical" evidence="1">
    <location>
        <begin position="24"/>
        <end position="41"/>
    </location>
</feature>
<evidence type="ECO:0000256" key="1">
    <source>
        <dbReference type="SAM" id="Phobius"/>
    </source>
</evidence>
<dbReference type="PANTHER" id="PTHR33608">
    <property type="entry name" value="BLL2464 PROTEIN"/>
    <property type="match status" value="1"/>
</dbReference>
<keyword evidence="1" id="KW-1133">Transmembrane helix</keyword>
<proteinExistence type="predicted"/>
<dbReference type="EMBL" id="CP095071">
    <property type="protein sequence ID" value="UOQ84196.1"/>
    <property type="molecule type" value="Genomic_DNA"/>
</dbReference>
<feature type="transmembrane region" description="Helical" evidence="1">
    <location>
        <begin position="47"/>
        <end position="66"/>
    </location>
</feature>
<dbReference type="Proteomes" id="UP000831537">
    <property type="component" value="Chromosome"/>
</dbReference>
<protein>
    <submittedName>
        <fullName evidence="3">DUF58 domain-containing protein</fullName>
    </submittedName>
</protein>
<evidence type="ECO:0000259" key="2">
    <source>
        <dbReference type="SMART" id="SM00327"/>
    </source>
</evidence>
<dbReference type="InterPro" id="IPR002881">
    <property type="entry name" value="DUF58"/>
</dbReference>
<dbReference type="InterPro" id="IPR036465">
    <property type="entry name" value="vWFA_dom_sf"/>
</dbReference>
<sequence>MKRFKNLWDRLLFRDKGVVPTKKLLTYYGVIALITGLLSFWLFSWLFLGIAILLSLALLVIDAFMLPPKQAFNLSRSVTEQIERHQQETVTIHMHNQTNETYTVRIVDSWPTSFQANYPNQQHVSKSKHTALSYTIIPHQRGRYTLDRLYIRVKTRLGLWEKQYTYSLPQEIKVIPNLAETKRYLASAQKYLLHEGIKVKKTKTGIGDFAKIRSYAAGDDPRKINWRQSAKLQTMMTNEYEPEHGKYITILIDCGRMMGMELEEGNRLEKSIEAAITLAAAALDNGDHVSLIAFSKNIQTVVPPGKGLRHIESILQAVYSIEVDAQESNYPLALQHAQSIQKKRSMMVLFSDIQTFANEAYPLFYMKQIRKKHLIMMLGIEDTMLYKQRNSQSDGVLSAMEKSVAQSQYLKQQQVMNKWEKHGLPMLEASAERLAATAVSQYIQILNRGLL</sequence>
<keyword evidence="1" id="KW-0472">Membrane</keyword>
<dbReference type="RefSeq" id="WP_244741635.1">
    <property type="nucleotide sequence ID" value="NZ_CP095071.1"/>
</dbReference>
<dbReference type="Pfam" id="PF01882">
    <property type="entry name" value="DUF58"/>
    <property type="match status" value="1"/>
</dbReference>
<accession>A0ABY4GJ17</accession>
<dbReference type="InterPro" id="IPR002035">
    <property type="entry name" value="VWF_A"/>
</dbReference>
<evidence type="ECO:0000313" key="4">
    <source>
        <dbReference type="Proteomes" id="UP000831537"/>
    </source>
</evidence>
<evidence type="ECO:0000313" key="3">
    <source>
        <dbReference type="EMBL" id="UOQ84196.1"/>
    </source>
</evidence>
<keyword evidence="1" id="KW-0812">Transmembrane</keyword>
<name>A0ABY4GJ17_9BACI</name>
<dbReference type="SUPFAM" id="SSF53300">
    <property type="entry name" value="vWA-like"/>
    <property type="match status" value="1"/>
</dbReference>
<dbReference type="Gene3D" id="3.40.50.410">
    <property type="entry name" value="von Willebrand factor, type A domain"/>
    <property type="match status" value="1"/>
</dbReference>
<reference evidence="3 4" key="1">
    <citation type="submission" date="2022-04" db="EMBL/GenBank/DDBJ databases">
        <title>Gracilibacillus sp. isolated from saltern.</title>
        <authorList>
            <person name="Won M."/>
            <person name="Lee C.-M."/>
            <person name="Woen H.-Y."/>
            <person name="Kwon S.-W."/>
        </authorList>
    </citation>
    <scope>NUCLEOTIDE SEQUENCE [LARGE SCALE GENOMIC DNA]</scope>
    <source>
        <strain evidence="3 4">SSPM10-3</strain>
    </source>
</reference>
<keyword evidence="4" id="KW-1185">Reference proteome</keyword>
<feature type="domain" description="VWFA" evidence="2">
    <location>
        <begin position="245"/>
        <end position="417"/>
    </location>
</feature>